<proteinExistence type="predicted"/>
<keyword evidence="1" id="KW-0812">Transmembrane</keyword>
<evidence type="ECO:0000313" key="2">
    <source>
        <dbReference type="EMBL" id="KZP24956.1"/>
    </source>
</evidence>
<keyword evidence="1" id="KW-0472">Membrane</keyword>
<accession>A0A166NFN0</accession>
<evidence type="ECO:0000313" key="3">
    <source>
        <dbReference type="Proteomes" id="UP000076532"/>
    </source>
</evidence>
<dbReference type="EMBL" id="KV417523">
    <property type="protein sequence ID" value="KZP24956.1"/>
    <property type="molecule type" value="Genomic_DNA"/>
</dbReference>
<name>A0A166NFN0_9AGAM</name>
<keyword evidence="3" id="KW-1185">Reference proteome</keyword>
<protein>
    <submittedName>
        <fullName evidence="2">Uncharacterized protein</fullName>
    </submittedName>
</protein>
<dbReference type="Proteomes" id="UP000076532">
    <property type="component" value="Unassembled WGS sequence"/>
</dbReference>
<organism evidence="2 3">
    <name type="scientific">Athelia psychrophila</name>
    <dbReference type="NCBI Taxonomy" id="1759441"/>
    <lineage>
        <taxon>Eukaryota</taxon>
        <taxon>Fungi</taxon>
        <taxon>Dikarya</taxon>
        <taxon>Basidiomycota</taxon>
        <taxon>Agaricomycotina</taxon>
        <taxon>Agaricomycetes</taxon>
        <taxon>Agaricomycetidae</taxon>
        <taxon>Atheliales</taxon>
        <taxon>Atheliaceae</taxon>
        <taxon>Athelia</taxon>
    </lineage>
</organism>
<keyword evidence="1" id="KW-1133">Transmembrane helix</keyword>
<gene>
    <name evidence="2" type="ORF">FIBSPDRAFT_399903</name>
</gene>
<dbReference type="AlphaFoldDB" id="A0A166NFN0"/>
<sequence length="162" mass="18594">MAMVDRFVKGRMKLGSRLGAISRSSCIFTISHTPRFRPSFAPRNVALPASCLFRTFISSGFVPPHSTTCTSLRRFEHIPASLWTFHRCSLHPHHRRIKIESSRQTLRLKGVFAEHEASLAQIFVMPALIIFFFLCLWISKRSGWIVNLFHAYPLPRNLGDIE</sequence>
<feature type="transmembrane region" description="Helical" evidence="1">
    <location>
        <begin position="117"/>
        <end position="139"/>
    </location>
</feature>
<reference evidence="2 3" key="1">
    <citation type="journal article" date="2016" name="Mol. Biol. Evol.">
        <title>Comparative Genomics of Early-Diverging Mushroom-Forming Fungi Provides Insights into the Origins of Lignocellulose Decay Capabilities.</title>
        <authorList>
            <person name="Nagy L.G."/>
            <person name="Riley R."/>
            <person name="Tritt A."/>
            <person name="Adam C."/>
            <person name="Daum C."/>
            <person name="Floudas D."/>
            <person name="Sun H."/>
            <person name="Yadav J.S."/>
            <person name="Pangilinan J."/>
            <person name="Larsson K.H."/>
            <person name="Matsuura K."/>
            <person name="Barry K."/>
            <person name="Labutti K."/>
            <person name="Kuo R."/>
            <person name="Ohm R.A."/>
            <person name="Bhattacharya S.S."/>
            <person name="Shirouzu T."/>
            <person name="Yoshinaga Y."/>
            <person name="Martin F.M."/>
            <person name="Grigoriev I.V."/>
            <person name="Hibbett D.S."/>
        </authorList>
    </citation>
    <scope>NUCLEOTIDE SEQUENCE [LARGE SCALE GENOMIC DNA]</scope>
    <source>
        <strain evidence="2 3">CBS 109695</strain>
    </source>
</reference>
<evidence type="ECO:0000256" key="1">
    <source>
        <dbReference type="SAM" id="Phobius"/>
    </source>
</evidence>